<feature type="compositionally biased region" description="Polar residues" evidence="11">
    <location>
        <begin position="336"/>
        <end position="350"/>
    </location>
</feature>
<evidence type="ECO:0000256" key="4">
    <source>
        <dbReference type="ARBA" id="ARBA00022704"/>
    </source>
</evidence>
<evidence type="ECO:0000256" key="8">
    <source>
        <dbReference type="ARBA" id="ARBA00023145"/>
    </source>
</evidence>
<dbReference type="PRINTS" id="PR00705">
    <property type="entry name" value="PAPAIN"/>
</dbReference>
<dbReference type="SUPFAM" id="SSF54403">
    <property type="entry name" value="Cystatin/monellin"/>
    <property type="match status" value="9"/>
</dbReference>
<reference evidence="16 17" key="1">
    <citation type="submission" date="2023-03" db="EMBL/GenBank/DDBJ databases">
        <title>Genome insight into feeding habits of ladybird beetles.</title>
        <authorList>
            <person name="Li H.-S."/>
            <person name="Huang Y.-H."/>
            <person name="Pang H."/>
        </authorList>
    </citation>
    <scope>NUCLEOTIDE SEQUENCE [LARGE SCALE GENOMIC DNA]</scope>
    <source>
        <strain evidence="16">SYSU_2023b</strain>
        <tissue evidence="16">Whole body</tissue>
    </source>
</reference>
<gene>
    <name evidence="16" type="ORF">WA026_018674</name>
</gene>
<dbReference type="GO" id="GO:0005737">
    <property type="term" value="C:cytoplasm"/>
    <property type="evidence" value="ECO:0007669"/>
    <property type="project" value="TreeGrafter"/>
</dbReference>
<dbReference type="InterPro" id="IPR000169">
    <property type="entry name" value="Pept_cys_AS"/>
</dbReference>
<dbReference type="InterPro" id="IPR013201">
    <property type="entry name" value="Prot_inhib_I29"/>
</dbReference>
<protein>
    <recommendedName>
        <fullName evidence="18">Cysteine proteinase</fullName>
    </recommendedName>
</protein>
<feature type="domain" description="Cathepsin propeptide inhibitor" evidence="15">
    <location>
        <begin position="1436"/>
        <end position="1493"/>
    </location>
</feature>
<evidence type="ECO:0000256" key="3">
    <source>
        <dbReference type="ARBA" id="ARBA00022690"/>
    </source>
</evidence>
<sequence length="1740" mass="197690">MDRCSISIFLLLFSAIFLVQCDITVNEGFAGNVDRSSLPLILKYLNTETNTSINFNSGTILNSELKGDNLEVDALISTKCKIPSEQCSEKTLNCRSILRILQNKELEVLSISCLPNAPVIEEPLALPVQDQSCAGCLNDVNINAEGIEPLGKIIIQHIESERNQKYNLLEILKVQRQVVNGVNFFITVKIAPALCDYGTKDCDKEQQEQVTYCLVKFFQEAGYQKPKNIIKNNCTKSQTFVTVQQPFRKPEKSENDIESDLMSQIIPYDQFERSQKKDIELVQSNPVKSVESSSVHNLVDENGQPMISSSTFQEVLATEDEPISLGTDTAGEQEVTPINPSLSSRESSSIVGTFETSKNLGSTNQNENIEVTSQNIGLEQGNSISAPIISDSLEESQHQTRIRRSVINSEKFSPHEKAAIQNIANFVASTLDTIDDDNHKRIVLQIINVKKIKTNGLFLNMNLRIGVSKCEETNDDNHCKDNLFEELTKFCKVQVLINENFENPKVIKSHCENEKQAQQKANRTSKVRSIRSLLGGKRKINVDNPKIKQFLIETVNYLNKNLSMGSNLIQVNKVLSATSQVVSGMSYDIKIEMSSCDMSENSVDNCSNAPKLCDVNVWDRRWKQSRVITVDCGGPKLTFKVHSENTRRRRSVPGGWSQKPIDNPSILPHLNNILNKMDAQSDKNVKLRIKSIISVSSQVVAGTNWHIKAKVAFSDCSKSEIKNSEKCGESADPFETVCDFKFWEKLPDEDGFRELDNIKVNCLESKLDYQSNERKRRSLVGELDSQSGKEHRLKVKEILLATTQVVAGTNWNIRAKIALSDCTKTEEKKIESCKDNKEDSFETICTFKFWEKLPDKNGVRNIDNVEVKCEEPKLNFQRKQENQSRTKRTILLGGHNAVPNDDPRIKEHLNKLLPRLDLQSGKEHKLKIKEIISAISQVVAGTNWNIRAKVVLSDCAKTEEKNVESCEENKQNPFESVCTFKFWERLPNKDGVRNLDNVQVKCDDLALNLRYKRDILSRKRKSILVGGYSEVPNDDPRIGEHLNKLLPKLDSQSEKEYKLKIKEILSAKSQVVAGTNWDIKAKIELTDCLKSEEKLSQNCETNKQSFETVCDFKFWEKLPDKNGLRPLENVQVNCGHPTLNYRSKRSLNDRKIRDVLVGGHNKILNDDPRIEKHLNELLPQLDSQSGKEYKLKIKEVLSATTQVVAGTNWNIKAKVVLTNCLKSDEIKVSQCGDNDNSFVSICHFKFWEKLPDSNGNRELGNIEVTCDQPKLNFKKKGEHIGFEYQPYLQTGNKNEGLLGGEYEVDKNDPLIYEYLSRSLQHIDLNSPQEYKFKVKEVILATKKLVEGDLWKIKVRLVLSDCSKNDVTDWEQCGDLQGAEPKNCVIQIWDRPWIKKGRETNISCENQKTEYTFRSKRSTHPNGKLSDYDYTAQFAAFEAFERKYNKQYSNTNERIYRFSVFRENMWYVKQLNEHEQGTATYGPTQFADMTRKEFSKRLGYRADLRSENEIGFQQAKIPDINLPDSFDWRDKNAVTEVKNQGSCGSCWAFSVTGNIEGQYAIKTNQLLEFSEQELVDCDKVDEGCNGGLMDNAYRQIEKLGGLEEEKDYPYDGRDEKCHFKKSLARVQLSGAVNISSNETDMAKWLLKNGPISIAINANAMQFYVGGVSHPWKFLCNPKNLDHGVLIVGYGVHTYPKFKKSLPYWIVKNSWGDSWGEQGYYRVYRGDGTCGVNQTPSSAILK</sequence>
<organism evidence="16 17">
    <name type="scientific">Henosepilachna vigintioctopunctata</name>
    <dbReference type="NCBI Taxonomy" id="420089"/>
    <lineage>
        <taxon>Eukaryota</taxon>
        <taxon>Metazoa</taxon>
        <taxon>Ecdysozoa</taxon>
        <taxon>Arthropoda</taxon>
        <taxon>Hexapoda</taxon>
        <taxon>Insecta</taxon>
        <taxon>Pterygota</taxon>
        <taxon>Neoptera</taxon>
        <taxon>Endopterygota</taxon>
        <taxon>Coleoptera</taxon>
        <taxon>Polyphaga</taxon>
        <taxon>Cucujiformia</taxon>
        <taxon>Coccinelloidea</taxon>
        <taxon>Coccinellidae</taxon>
        <taxon>Epilachninae</taxon>
        <taxon>Epilachnini</taxon>
        <taxon>Henosepilachna</taxon>
    </lineage>
</organism>
<dbReference type="GO" id="GO:0004869">
    <property type="term" value="F:cysteine-type endopeptidase inhibitor activity"/>
    <property type="evidence" value="ECO:0007669"/>
    <property type="project" value="UniProtKB-KW"/>
</dbReference>
<keyword evidence="8" id="KW-0865">Zymogen</keyword>
<dbReference type="GO" id="GO:0006508">
    <property type="term" value="P:proteolysis"/>
    <property type="evidence" value="ECO:0007669"/>
    <property type="project" value="UniProtKB-KW"/>
</dbReference>
<evidence type="ECO:0000256" key="6">
    <source>
        <dbReference type="ARBA" id="ARBA00022801"/>
    </source>
</evidence>
<evidence type="ECO:0000259" key="15">
    <source>
        <dbReference type="SMART" id="SM00848"/>
    </source>
</evidence>
<evidence type="ECO:0000256" key="5">
    <source>
        <dbReference type="ARBA" id="ARBA00022729"/>
    </source>
</evidence>
<evidence type="ECO:0000256" key="1">
    <source>
        <dbReference type="ARBA" id="ARBA00009403"/>
    </source>
</evidence>
<evidence type="ECO:0000313" key="16">
    <source>
        <dbReference type="EMBL" id="KAK9877570.1"/>
    </source>
</evidence>
<dbReference type="InterPro" id="IPR039417">
    <property type="entry name" value="Peptidase_C1A_papain-like"/>
</dbReference>
<dbReference type="SMART" id="SM00645">
    <property type="entry name" value="Pept_C1"/>
    <property type="match status" value="1"/>
</dbReference>
<keyword evidence="6" id="KW-0378">Hydrolase</keyword>
<accession>A0AAW1U528</accession>
<dbReference type="InterPro" id="IPR046350">
    <property type="entry name" value="Cystatin_sf"/>
</dbReference>
<dbReference type="Proteomes" id="UP001431783">
    <property type="component" value="Unassembled WGS sequence"/>
</dbReference>
<keyword evidence="10" id="KW-0325">Glycoprotein</keyword>
<keyword evidence="2" id="KW-0645">Protease</keyword>
<dbReference type="Gene3D" id="3.90.70.10">
    <property type="entry name" value="Cysteine proteinases"/>
    <property type="match status" value="1"/>
</dbReference>
<feature type="domain" description="Cystatin" evidence="13">
    <location>
        <begin position="651"/>
        <end position="760"/>
    </location>
</feature>
<feature type="domain" description="Cystatin" evidence="13">
    <location>
        <begin position="1155"/>
        <end position="1267"/>
    </location>
</feature>
<feature type="domain" description="Cystatin" evidence="13">
    <location>
        <begin position="1296"/>
        <end position="1404"/>
    </location>
</feature>
<evidence type="ECO:0000256" key="7">
    <source>
        <dbReference type="ARBA" id="ARBA00022807"/>
    </source>
</evidence>
<dbReference type="Pfam" id="PF08246">
    <property type="entry name" value="Inhibitor_I29"/>
    <property type="match status" value="1"/>
</dbReference>
<dbReference type="InterPro" id="IPR025661">
    <property type="entry name" value="Pept_asp_AS"/>
</dbReference>
<dbReference type="PROSITE" id="PS00640">
    <property type="entry name" value="THIOL_PROTEASE_ASN"/>
    <property type="match status" value="1"/>
</dbReference>
<dbReference type="Gene3D" id="3.10.450.10">
    <property type="match status" value="9"/>
</dbReference>
<proteinExistence type="inferred from homology"/>
<comment type="similarity">
    <text evidence="1">Belongs to the cystatin family.</text>
</comment>
<dbReference type="PANTHER" id="PTHR46186:SF2">
    <property type="entry name" value="CYSTATIN"/>
    <property type="match status" value="1"/>
</dbReference>
<dbReference type="GO" id="GO:0005615">
    <property type="term" value="C:extracellular space"/>
    <property type="evidence" value="ECO:0007669"/>
    <property type="project" value="TreeGrafter"/>
</dbReference>
<evidence type="ECO:0000259" key="14">
    <source>
        <dbReference type="SMART" id="SM00645"/>
    </source>
</evidence>
<dbReference type="SMART" id="SM00043">
    <property type="entry name" value="CY"/>
    <property type="match status" value="8"/>
</dbReference>
<dbReference type="PANTHER" id="PTHR46186">
    <property type="entry name" value="CYSTATIN"/>
    <property type="match status" value="1"/>
</dbReference>
<dbReference type="Pfam" id="PF00112">
    <property type="entry name" value="Peptidase_C1"/>
    <property type="match status" value="1"/>
</dbReference>
<dbReference type="CDD" id="cd00042">
    <property type="entry name" value="CY"/>
    <property type="match status" value="8"/>
</dbReference>
<feature type="signal peptide" evidence="12">
    <location>
        <begin position="1"/>
        <end position="21"/>
    </location>
</feature>
<dbReference type="PROSITE" id="PS00639">
    <property type="entry name" value="THIOL_PROTEASE_HIS"/>
    <property type="match status" value="1"/>
</dbReference>
<dbReference type="FunFam" id="3.90.70.10:FF:000130">
    <property type="entry name" value="Cysteine proteinase 1"/>
    <property type="match status" value="1"/>
</dbReference>
<feature type="domain" description="Cystatin" evidence="13">
    <location>
        <begin position="761"/>
        <end position="870"/>
    </location>
</feature>
<evidence type="ECO:0000259" key="13">
    <source>
        <dbReference type="SMART" id="SM00043"/>
    </source>
</evidence>
<keyword evidence="9" id="KW-1015">Disulfide bond</keyword>
<keyword evidence="7" id="KW-0788">Thiol protease</keyword>
<evidence type="ECO:0000256" key="10">
    <source>
        <dbReference type="ARBA" id="ARBA00023180"/>
    </source>
</evidence>
<dbReference type="EMBL" id="JARQZJ010000042">
    <property type="protein sequence ID" value="KAK9877570.1"/>
    <property type="molecule type" value="Genomic_DNA"/>
</dbReference>
<feature type="domain" description="Cystatin" evidence="13">
    <location>
        <begin position="1023"/>
        <end position="1133"/>
    </location>
</feature>
<keyword evidence="17" id="KW-1185">Reference proteome</keyword>
<evidence type="ECO:0000256" key="9">
    <source>
        <dbReference type="ARBA" id="ARBA00023157"/>
    </source>
</evidence>
<keyword evidence="3" id="KW-0646">Protease inhibitor</keyword>
<feature type="domain" description="Cystatin" evidence="13">
    <location>
        <begin position="132"/>
        <end position="235"/>
    </location>
</feature>
<evidence type="ECO:0000256" key="12">
    <source>
        <dbReference type="SAM" id="SignalP"/>
    </source>
</evidence>
<dbReference type="CDD" id="cd02248">
    <property type="entry name" value="Peptidase_C1A"/>
    <property type="match status" value="1"/>
</dbReference>
<feature type="chain" id="PRO_5043374009" description="Cysteine proteinase" evidence="12">
    <location>
        <begin position="22"/>
        <end position="1740"/>
    </location>
</feature>
<keyword evidence="5 12" id="KW-0732">Signal</keyword>
<feature type="domain" description="Cystatin" evidence="13">
    <location>
        <begin position="890"/>
        <end position="1003"/>
    </location>
</feature>
<dbReference type="GO" id="GO:0031982">
    <property type="term" value="C:vesicle"/>
    <property type="evidence" value="ECO:0007669"/>
    <property type="project" value="TreeGrafter"/>
</dbReference>
<evidence type="ECO:0008006" key="18">
    <source>
        <dbReference type="Google" id="ProtNLM"/>
    </source>
</evidence>
<dbReference type="Pfam" id="PF00031">
    <property type="entry name" value="Cystatin"/>
    <property type="match status" value="8"/>
</dbReference>
<dbReference type="InterPro" id="IPR025660">
    <property type="entry name" value="Pept_his_AS"/>
</dbReference>
<evidence type="ECO:0000256" key="2">
    <source>
        <dbReference type="ARBA" id="ARBA00022670"/>
    </source>
</evidence>
<dbReference type="SUPFAM" id="SSF54001">
    <property type="entry name" value="Cysteine proteinases"/>
    <property type="match status" value="1"/>
</dbReference>
<dbReference type="GO" id="GO:0008234">
    <property type="term" value="F:cysteine-type peptidase activity"/>
    <property type="evidence" value="ECO:0007669"/>
    <property type="project" value="UniProtKB-KW"/>
</dbReference>
<dbReference type="InterPro" id="IPR038765">
    <property type="entry name" value="Papain-like_cys_pep_sf"/>
</dbReference>
<dbReference type="PROSITE" id="PS00139">
    <property type="entry name" value="THIOL_PROTEASE_CYS"/>
    <property type="match status" value="1"/>
</dbReference>
<dbReference type="InterPro" id="IPR018073">
    <property type="entry name" value="Prot_inh_cystat_CS"/>
</dbReference>
<feature type="domain" description="Peptidase C1A papain C-terminal" evidence="14">
    <location>
        <begin position="1521"/>
        <end position="1738"/>
    </location>
</feature>
<name>A0AAW1U528_9CUCU</name>
<evidence type="ECO:0000256" key="11">
    <source>
        <dbReference type="SAM" id="MobiDB-lite"/>
    </source>
</evidence>
<dbReference type="InterPro" id="IPR000668">
    <property type="entry name" value="Peptidase_C1A_C"/>
</dbReference>
<dbReference type="PROSITE" id="PS00287">
    <property type="entry name" value="CYSTATIN"/>
    <property type="match status" value="5"/>
</dbReference>
<evidence type="ECO:0000313" key="17">
    <source>
        <dbReference type="Proteomes" id="UP001431783"/>
    </source>
</evidence>
<feature type="region of interest" description="Disordered" evidence="11">
    <location>
        <begin position="325"/>
        <end position="350"/>
    </location>
</feature>
<keyword evidence="4" id="KW-0789">Thiol protease inhibitor</keyword>
<dbReference type="SMART" id="SM00848">
    <property type="entry name" value="Inhibitor_I29"/>
    <property type="match status" value="1"/>
</dbReference>
<comment type="caution">
    <text evidence="16">The sequence shown here is derived from an EMBL/GenBank/DDBJ whole genome shotgun (WGS) entry which is preliminary data.</text>
</comment>
<feature type="domain" description="Cystatin" evidence="13">
    <location>
        <begin position="532"/>
        <end position="633"/>
    </location>
</feature>
<dbReference type="InterPro" id="IPR000010">
    <property type="entry name" value="Cystatin_dom"/>
</dbReference>